<evidence type="ECO:0000259" key="3">
    <source>
        <dbReference type="PROSITE" id="PS51900"/>
    </source>
</evidence>
<dbReference type="SUPFAM" id="SSF56349">
    <property type="entry name" value="DNA breaking-rejoining enzymes"/>
    <property type="match status" value="1"/>
</dbReference>
<feature type="domain" description="Core-binding (CB)" evidence="3">
    <location>
        <begin position="1"/>
        <end position="83"/>
    </location>
</feature>
<organism evidence="4 5">
    <name type="scientific">Nonomuraea composti</name>
    <dbReference type="NCBI Taxonomy" id="2720023"/>
    <lineage>
        <taxon>Bacteria</taxon>
        <taxon>Bacillati</taxon>
        <taxon>Actinomycetota</taxon>
        <taxon>Actinomycetes</taxon>
        <taxon>Streptosporangiales</taxon>
        <taxon>Streptosporangiaceae</taxon>
        <taxon>Nonomuraea</taxon>
    </lineage>
</organism>
<dbReference type="EMBL" id="JAATEP010000059">
    <property type="protein sequence ID" value="NJP97117.1"/>
    <property type="molecule type" value="Genomic_DNA"/>
</dbReference>
<dbReference type="Gene3D" id="1.10.150.130">
    <property type="match status" value="1"/>
</dbReference>
<sequence>MRGVRSPEVTAKIARHLQRFATWLADGLGHDRLSAVTPREVAAWRDHLAAAGNRGRDRRAAPMAAATVNNHLAHVSALFTWITAHAPDGLLRHGDPTKRVTLLPLAAP</sequence>
<proteinExistence type="predicted"/>
<evidence type="ECO:0000256" key="1">
    <source>
        <dbReference type="ARBA" id="ARBA00023125"/>
    </source>
</evidence>
<name>A0ABX1BKR0_9ACTN</name>
<comment type="caution">
    <text evidence="4">The sequence shown here is derived from an EMBL/GenBank/DDBJ whole genome shotgun (WGS) entry which is preliminary data.</text>
</comment>
<accession>A0ABX1BKR0</accession>
<keyword evidence="5" id="KW-1185">Reference proteome</keyword>
<reference evidence="4 5" key="1">
    <citation type="submission" date="2020-03" db="EMBL/GenBank/DDBJ databases">
        <title>WGS of actinomycetes isolated from Thailand.</title>
        <authorList>
            <person name="Thawai C."/>
        </authorList>
    </citation>
    <scope>NUCLEOTIDE SEQUENCE [LARGE SCALE GENOMIC DNA]</scope>
    <source>
        <strain evidence="4 5">FMUSA5-5</strain>
    </source>
</reference>
<dbReference type="InterPro" id="IPR044068">
    <property type="entry name" value="CB"/>
</dbReference>
<evidence type="ECO:0000313" key="4">
    <source>
        <dbReference type="EMBL" id="NJP97117.1"/>
    </source>
</evidence>
<protein>
    <submittedName>
        <fullName evidence="4">Site-specific integrase</fullName>
    </submittedName>
</protein>
<keyword evidence="1 2" id="KW-0238">DNA-binding</keyword>
<dbReference type="PROSITE" id="PS51900">
    <property type="entry name" value="CB"/>
    <property type="match status" value="1"/>
</dbReference>
<dbReference type="InterPro" id="IPR011010">
    <property type="entry name" value="DNA_brk_join_enz"/>
</dbReference>
<dbReference type="InterPro" id="IPR010998">
    <property type="entry name" value="Integrase_recombinase_N"/>
</dbReference>
<dbReference type="RefSeq" id="WP_168018802.1">
    <property type="nucleotide sequence ID" value="NZ_JAATEP010000059.1"/>
</dbReference>
<gene>
    <name evidence="4" type="ORF">HCN51_48160</name>
</gene>
<dbReference type="Proteomes" id="UP000696294">
    <property type="component" value="Unassembled WGS sequence"/>
</dbReference>
<evidence type="ECO:0000313" key="5">
    <source>
        <dbReference type="Proteomes" id="UP000696294"/>
    </source>
</evidence>
<evidence type="ECO:0000256" key="2">
    <source>
        <dbReference type="PROSITE-ProRule" id="PRU01248"/>
    </source>
</evidence>